<keyword evidence="3" id="KW-1185">Reference proteome</keyword>
<dbReference type="PANTHER" id="PTHR13696">
    <property type="entry name" value="P-LOOP CONTAINING NUCLEOSIDE TRIPHOSPHATE HYDROLASE"/>
    <property type="match status" value="1"/>
</dbReference>
<dbReference type="OrthoDB" id="9804460at2"/>
<dbReference type="InterPro" id="IPR050678">
    <property type="entry name" value="DNA_Partitioning_ATPase"/>
</dbReference>
<dbReference type="AlphaFoldDB" id="A0A6I4SSU8"/>
<evidence type="ECO:0000313" key="3">
    <source>
        <dbReference type="Proteomes" id="UP000433652"/>
    </source>
</evidence>
<dbReference type="Pfam" id="PF13614">
    <property type="entry name" value="AAA_31"/>
    <property type="match status" value="1"/>
</dbReference>
<gene>
    <name evidence="2" type="ORF">GRI89_05665</name>
</gene>
<reference evidence="2 3" key="1">
    <citation type="submission" date="2019-12" db="EMBL/GenBank/DDBJ databases">
        <title>Genomic-based taxomic classification of the family Erythrobacteraceae.</title>
        <authorList>
            <person name="Xu L."/>
        </authorList>
    </citation>
    <scope>NUCLEOTIDE SEQUENCE [LARGE SCALE GENOMIC DNA]</scope>
    <source>
        <strain evidence="2 3">MCCC 1K01500</strain>
    </source>
</reference>
<evidence type="ECO:0000259" key="1">
    <source>
        <dbReference type="Pfam" id="PF13614"/>
    </source>
</evidence>
<accession>A0A6I4SSU8</accession>
<organism evidence="2 3">
    <name type="scientific">Croceibacterium salegens</name>
    <dbReference type="NCBI Taxonomy" id="1737568"/>
    <lineage>
        <taxon>Bacteria</taxon>
        <taxon>Pseudomonadati</taxon>
        <taxon>Pseudomonadota</taxon>
        <taxon>Alphaproteobacteria</taxon>
        <taxon>Sphingomonadales</taxon>
        <taxon>Erythrobacteraceae</taxon>
        <taxon>Croceibacterium</taxon>
    </lineage>
</organism>
<dbReference type="RefSeq" id="WP_159793091.1">
    <property type="nucleotide sequence ID" value="NZ_WTYM01000032.1"/>
</dbReference>
<dbReference type="Gene3D" id="3.40.50.300">
    <property type="entry name" value="P-loop containing nucleotide triphosphate hydrolases"/>
    <property type="match status" value="1"/>
</dbReference>
<feature type="domain" description="AAA" evidence="1">
    <location>
        <begin position="1"/>
        <end position="160"/>
    </location>
</feature>
<sequence length="246" mass="27398">MTVIAVYSVKGGVGKTTLAVDFAWRCASVSGHRTQIWDLDPQGGSGYLLDKEPPSRARAISVFGNDGKPRKLITASRYPNLDMLPGDISLCEMPVQLVRIVARKRISKICRSLSSDYDRIIRDCPPMMNEVSNQIIRAADVIVLPLPPSPLSARAMAQVRAELARHDRHPPVLPVLSMYDTRRRLHREAREGFAQGWPVIPASTWGEQAAARRAPVPTFANWSDTSKGMERLWTAVERKLEEMGQS</sequence>
<dbReference type="InterPro" id="IPR027417">
    <property type="entry name" value="P-loop_NTPase"/>
</dbReference>
<dbReference type="EMBL" id="WTYM01000032">
    <property type="protein sequence ID" value="MXO59024.1"/>
    <property type="molecule type" value="Genomic_DNA"/>
</dbReference>
<name>A0A6I4SSU8_9SPHN</name>
<dbReference type="SUPFAM" id="SSF52540">
    <property type="entry name" value="P-loop containing nucleoside triphosphate hydrolases"/>
    <property type="match status" value="1"/>
</dbReference>
<evidence type="ECO:0000313" key="2">
    <source>
        <dbReference type="EMBL" id="MXO59024.1"/>
    </source>
</evidence>
<dbReference type="InterPro" id="IPR025669">
    <property type="entry name" value="AAA_dom"/>
</dbReference>
<dbReference type="CDD" id="cd02042">
    <property type="entry name" value="ParAB_family"/>
    <property type="match status" value="1"/>
</dbReference>
<protein>
    <submittedName>
        <fullName evidence="2">AAA family ATPase</fullName>
    </submittedName>
</protein>
<dbReference type="Proteomes" id="UP000433652">
    <property type="component" value="Unassembled WGS sequence"/>
</dbReference>
<dbReference type="PANTHER" id="PTHR13696:SF99">
    <property type="entry name" value="COBYRINIC ACID AC-DIAMIDE SYNTHASE"/>
    <property type="match status" value="1"/>
</dbReference>
<proteinExistence type="predicted"/>
<comment type="caution">
    <text evidence="2">The sequence shown here is derived from an EMBL/GenBank/DDBJ whole genome shotgun (WGS) entry which is preliminary data.</text>
</comment>